<dbReference type="Pfam" id="PF02353">
    <property type="entry name" value="CMAS"/>
    <property type="match status" value="1"/>
</dbReference>
<keyword evidence="3" id="KW-1185">Reference proteome</keyword>
<dbReference type="PANTHER" id="PTHR43832:SF1">
    <property type="entry name" value="S-ADENOSYL-L-METHIONINE-DEPENDENT METHYLTRANSFERASES SUPERFAMILY PROTEIN"/>
    <property type="match status" value="1"/>
</dbReference>
<dbReference type="InterPro" id="IPR029063">
    <property type="entry name" value="SAM-dependent_MTases_sf"/>
</dbReference>
<keyword evidence="2" id="KW-0489">Methyltransferase</keyword>
<reference evidence="2" key="1">
    <citation type="submission" date="2022-06" db="EMBL/GenBank/DDBJ databases">
        <authorList>
            <consortium name="SYNGENTA / RWTH Aachen University"/>
        </authorList>
    </citation>
    <scope>NUCLEOTIDE SEQUENCE</scope>
</reference>
<dbReference type="GO" id="GO:0032259">
    <property type="term" value="P:methylation"/>
    <property type="evidence" value="ECO:0007669"/>
    <property type="project" value="UniProtKB-KW"/>
</dbReference>
<dbReference type="AlphaFoldDB" id="A0AAV0AKW1"/>
<evidence type="ECO:0000313" key="3">
    <source>
        <dbReference type="Proteomes" id="UP001153365"/>
    </source>
</evidence>
<dbReference type="Proteomes" id="UP001153365">
    <property type="component" value="Unassembled WGS sequence"/>
</dbReference>
<evidence type="ECO:0000313" key="2">
    <source>
        <dbReference type="EMBL" id="CAH7668097.1"/>
    </source>
</evidence>
<dbReference type="SUPFAM" id="SSF53335">
    <property type="entry name" value="S-adenosyl-L-methionine-dependent methyltransferases"/>
    <property type="match status" value="1"/>
</dbReference>
<dbReference type="FunFam" id="3.40.50.150:FF:000554">
    <property type="entry name" value="Cation-transporting ATPase"/>
    <property type="match status" value="1"/>
</dbReference>
<dbReference type="PANTHER" id="PTHR43832">
    <property type="match status" value="1"/>
</dbReference>
<name>A0AAV0AKW1_PHAPC</name>
<dbReference type="EMBL" id="CALTRL010000438">
    <property type="protein sequence ID" value="CAH7668097.1"/>
    <property type="molecule type" value="Genomic_DNA"/>
</dbReference>
<dbReference type="CDD" id="cd02440">
    <property type="entry name" value="AdoMet_MTases"/>
    <property type="match status" value="1"/>
</dbReference>
<accession>A0AAV0AKW1</accession>
<comment type="similarity">
    <text evidence="1">Belongs to the CFA/CMAS family.</text>
</comment>
<protein>
    <submittedName>
        <fullName evidence="2">S-adenosyl-L-methionine-dependent methyltransferase</fullName>
    </submittedName>
</protein>
<keyword evidence="2" id="KW-0808">Transferase</keyword>
<organism evidence="2 3">
    <name type="scientific">Phakopsora pachyrhizi</name>
    <name type="common">Asian soybean rust disease fungus</name>
    <dbReference type="NCBI Taxonomy" id="170000"/>
    <lineage>
        <taxon>Eukaryota</taxon>
        <taxon>Fungi</taxon>
        <taxon>Dikarya</taxon>
        <taxon>Basidiomycota</taxon>
        <taxon>Pucciniomycotina</taxon>
        <taxon>Pucciniomycetes</taxon>
        <taxon>Pucciniales</taxon>
        <taxon>Phakopsoraceae</taxon>
        <taxon>Phakopsora</taxon>
    </lineage>
</organism>
<gene>
    <name evidence="2" type="ORF">PPACK8108_LOCUS2571</name>
</gene>
<sequence length="371" mass="43399">MIKDCWNLAFRLVESLAYDAIDRGLIPDIVIRSLVRFLSRRRLADLNHGNVEEKHQKKMEFIKQLRAKPVAIEQEKANEQHYEVPTTFIQSCLGKHMKYSCCYFPQMAEGLEEAEVLMLEDYCQKAKLEGGMRIMDLGCGWGSLSLYLAQKFPSSTVIALSNSRTQKAHIDLLAKERQISNLTVYTGDVMVFDLPFEPKFDRVISIEMLEHMKNYEFLFRKISSWLKPEGLFFAHTFCHVSQPYNFEEQDGWMAQNFFSGGTMPSLDLFSYFQRDLNLESSWFINGKHYGRTSELWLKRLDSNRARWIRPFGRRARVESSSDEEMRIRKTFYRFRTFFLAVAEFFALDDGQSWGVGHFLFSKKSTNLINSS</sequence>
<dbReference type="Gene3D" id="3.40.50.150">
    <property type="entry name" value="Vaccinia Virus protein VP39"/>
    <property type="match status" value="1"/>
</dbReference>
<comment type="caution">
    <text evidence="2">The sequence shown here is derived from an EMBL/GenBank/DDBJ whole genome shotgun (WGS) entry which is preliminary data.</text>
</comment>
<evidence type="ECO:0000256" key="1">
    <source>
        <dbReference type="ARBA" id="ARBA00010815"/>
    </source>
</evidence>
<dbReference type="GO" id="GO:0008168">
    <property type="term" value="F:methyltransferase activity"/>
    <property type="evidence" value="ECO:0007669"/>
    <property type="project" value="UniProtKB-KW"/>
</dbReference>
<proteinExistence type="inferred from homology"/>